<gene>
    <name evidence="2" type="ORF">PHATRDRAFT_50364</name>
</gene>
<feature type="compositionally biased region" description="Polar residues" evidence="1">
    <location>
        <begin position="287"/>
        <end position="306"/>
    </location>
</feature>
<dbReference type="RefSeq" id="XP_002185280.1">
    <property type="nucleotide sequence ID" value="XM_002185244.1"/>
</dbReference>
<keyword evidence="3" id="KW-1185">Reference proteome</keyword>
<feature type="compositionally biased region" description="Basic and acidic residues" evidence="1">
    <location>
        <begin position="252"/>
        <end position="261"/>
    </location>
</feature>
<dbReference type="GeneID" id="7199188"/>
<dbReference type="HOGENOM" id="CLU_635338_0_0_1"/>
<feature type="region of interest" description="Disordered" evidence="1">
    <location>
        <begin position="44"/>
        <end position="71"/>
    </location>
</feature>
<sequence length="432" mass="49241">MKGGTLPRVAISRTERFAKLGAHKISCGTDSKETKRQNRFIVVGTSSRNDSPSKSTVALKSEADIASEEESSEATKLWNMMSVPACADGVKASNGEKNYTASATQISAISSEEDDTNTTRESLEHMARSQYKGSNMVISSKDALCEAVKKKQVIQQETASLGPKGFEDSEEERKFQEWYKEQKYREYYLEQKRKERKYREKKLLEQKYMERKRLEQKYLERKYMEERRRRLRIEAELGGEYALHRTRARRSSSRDFERGNDDESEDIVSVRNPNRFSPSVLKEDRQSVGSPNNLSNDELPSRSSESFLELKRQGGIRKEDTENRKSRRISGRRFTPTEALSADGTYPPAGVFPSPPFSFPLHPPHAGPEIPQMPLPGVVSGSRLIVFSSSGQLRSEVQVVDRMGCMVRLQYPDEYVTAPLDIRTLRFQLLLP</sequence>
<proteinExistence type="predicted"/>
<dbReference type="Proteomes" id="UP000000759">
    <property type="component" value="Chromosome 29"/>
</dbReference>
<organism evidence="2 3">
    <name type="scientific">Phaeodactylum tricornutum (strain CCAP 1055/1)</name>
    <dbReference type="NCBI Taxonomy" id="556484"/>
    <lineage>
        <taxon>Eukaryota</taxon>
        <taxon>Sar</taxon>
        <taxon>Stramenopiles</taxon>
        <taxon>Ochrophyta</taxon>
        <taxon>Bacillariophyta</taxon>
        <taxon>Bacillariophyceae</taxon>
        <taxon>Bacillariophycidae</taxon>
        <taxon>Naviculales</taxon>
        <taxon>Phaeodactylaceae</taxon>
        <taxon>Phaeodactylum</taxon>
    </lineage>
</organism>
<evidence type="ECO:0000313" key="3">
    <source>
        <dbReference type="Proteomes" id="UP000000759"/>
    </source>
</evidence>
<dbReference type="PaxDb" id="2850-Phatr50364"/>
<dbReference type="KEGG" id="pti:PHATRDRAFT_50364"/>
<dbReference type="AlphaFoldDB" id="B7GDW2"/>
<reference evidence="2 3" key="1">
    <citation type="journal article" date="2008" name="Nature">
        <title>The Phaeodactylum genome reveals the evolutionary history of diatom genomes.</title>
        <authorList>
            <person name="Bowler C."/>
            <person name="Allen A.E."/>
            <person name="Badger J.H."/>
            <person name="Grimwood J."/>
            <person name="Jabbari K."/>
            <person name="Kuo A."/>
            <person name="Maheswari U."/>
            <person name="Martens C."/>
            <person name="Maumus F."/>
            <person name="Otillar R.P."/>
            <person name="Rayko E."/>
            <person name="Salamov A."/>
            <person name="Vandepoele K."/>
            <person name="Beszteri B."/>
            <person name="Gruber A."/>
            <person name="Heijde M."/>
            <person name="Katinka M."/>
            <person name="Mock T."/>
            <person name="Valentin K."/>
            <person name="Verret F."/>
            <person name="Berges J.A."/>
            <person name="Brownlee C."/>
            <person name="Cadoret J.P."/>
            <person name="Chiovitti A."/>
            <person name="Choi C.J."/>
            <person name="Coesel S."/>
            <person name="De Martino A."/>
            <person name="Detter J.C."/>
            <person name="Durkin C."/>
            <person name="Falciatore A."/>
            <person name="Fournet J."/>
            <person name="Haruta M."/>
            <person name="Huysman M.J."/>
            <person name="Jenkins B.D."/>
            <person name="Jiroutova K."/>
            <person name="Jorgensen R.E."/>
            <person name="Joubert Y."/>
            <person name="Kaplan A."/>
            <person name="Kroger N."/>
            <person name="Kroth P.G."/>
            <person name="La Roche J."/>
            <person name="Lindquist E."/>
            <person name="Lommer M."/>
            <person name="Martin-Jezequel V."/>
            <person name="Lopez P.J."/>
            <person name="Lucas S."/>
            <person name="Mangogna M."/>
            <person name="McGinnis K."/>
            <person name="Medlin L.K."/>
            <person name="Montsant A."/>
            <person name="Oudot-Le Secq M.P."/>
            <person name="Napoli C."/>
            <person name="Obornik M."/>
            <person name="Parker M.S."/>
            <person name="Petit J.L."/>
            <person name="Porcel B.M."/>
            <person name="Poulsen N."/>
            <person name="Robison M."/>
            <person name="Rychlewski L."/>
            <person name="Rynearson T.A."/>
            <person name="Schmutz J."/>
            <person name="Shapiro H."/>
            <person name="Siaut M."/>
            <person name="Stanley M."/>
            <person name="Sussman M.R."/>
            <person name="Taylor A.R."/>
            <person name="Vardi A."/>
            <person name="von Dassow P."/>
            <person name="Vyverman W."/>
            <person name="Willis A."/>
            <person name="Wyrwicz L.S."/>
            <person name="Rokhsar D.S."/>
            <person name="Weissenbach J."/>
            <person name="Armbrust E.V."/>
            <person name="Green B.R."/>
            <person name="Van de Peer Y."/>
            <person name="Grigoriev I.V."/>
        </authorList>
    </citation>
    <scope>NUCLEOTIDE SEQUENCE [LARGE SCALE GENOMIC DNA]</scope>
    <source>
        <strain evidence="2 3">CCAP 1055/1</strain>
    </source>
</reference>
<protein>
    <submittedName>
        <fullName evidence="2">Uncharacterized protein</fullName>
    </submittedName>
</protein>
<feature type="compositionally biased region" description="Basic and acidic residues" evidence="1">
    <location>
        <begin position="308"/>
        <end position="324"/>
    </location>
</feature>
<accession>B7GDW2</accession>
<dbReference type="EMBL" id="CM000631">
    <property type="protein sequence ID" value="EEC43149.1"/>
    <property type="molecule type" value="Genomic_DNA"/>
</dbReference>
<evidence type="ECO:0000256" key="1">
    <source>
        <dbReference type="SAM" id="MobiDB-lite"/>
    </source>
</evidence>
<feature type="region of interest" description="Disordered" evidence="1">
    <location>
        <begin position="245"/>
        <end position="347"/>
    </location>
</feature>
<feature type="compositionally biased region" description="Polar residues" evidence="1">
    <location>
        <begin position="44"/>
        <end position="58"/>
    </location>
</feature>
<dbReference type="InParanoid" id="B7GDW2"/>
<reference evidence="3" key="2">
    <citation type="submission" date="2008-08" db="EMBL/GenBank/DDBJ databases">
        <authorList>
            <consortium name="Diatom Consortium"/>
            <person name="Grigoriev I."/>
            <person name="Grimwood J."/>
            <person name="Kuo A."/>
            <person name="Otillar R.P."/>
            <person name="Salamov A."/>
            <person name="Detter J.C."/>
            <person name="Lindquist E."/>
            <person name="Shapiro H."/>
            <person name="Lucas S."/>
            <person name="Glavina del Rio T."/>
            <person name="Pitluck S."/>
            <person name="Rokhsar D."/>
            <person name="Bowler C."/>
        </authorList>
    </citation>
    <scope>GENOME REANNOTATION</scope>
    <source>
        <strain evidence="3">CCAP 1055/1</strain>
    </source>
</reference>
<evidence type="ECO:0000313" key="2">
    <source>
        <dbReference type="EMBL" id="EEC43149.1"/>
    </source>
</evidence>
<name>B7GDW2_PHATC</name>